<accession>A0ACB9Z340</accession>
<evidence type="ECO:0000313" key="2">
    <source>
        <dbReference type="Proteomes" id="UP001497700"/>
    </source>
</evidence>
<name>A0ACB9Z340_9PEZI</name>
<protein>
    <submittedName>
        <fullName evidence="1">Uncharacterized protein</fullName>
    </submittedName>
</protein>
<gene>
    <name evidence="1" type="ORF">F4820DRAFT_284691</name>
</gene>
<dbReference type="EMBL" id="MU393469">
    <property type="protein sequence ID" value="KAI4865648.1"/>
    <property type="molecule type" value="Genomic_DNA"/>
</dbReference>
<organism evidence="1 2">
    <name type="scientific">Hypoxylon rubiginosum</name>
    <dbReference type="NCBI Taxonomy" id="110542"/>
    <lineage>
        <taxon>Eukaryota</taxon>
        <taxon>Fungi</taxon>
        <taxon>Dikarya</taxon>
        <taxon>Ascomycota</taxon>
        <taxon>Pezizomycotina</taxon>
        <taxon>Sordariomycetes</taxon>
        <taxon>Xylariomycetidae</taxon>
        <taxon>Xylariales</taxon>
        <taxon>Hypoxylaceae</taxon>
        <taxon>Hypoxylon</taxon>
    </lineage>
</organism>
<comment type="caution">
    <text evidence="1">The sequence shown here is derived from an EMBL/GenBank/DDBJ whole genome shotgun (WGS) entry which is preliminary data.</text>
</comment>
<proteinExistence type="predicted"/>
<evidence type="ECO:0000313" key="1">
    <source>
        <dbReference type="EMBL" id="KAI4865648.1"/>
    </source>
</evidence>
<keyword evidence="2" id="KW-1185">Reference proteome</keyword>
<reference evidence="1 2" key="1">
    <citation type="journal article" date="2022" name="New Phytol.">
        <title>Ecological generalism drives hyperdiversity of secondary metabolite gene clusters in xylarialean endophytes.</title>
        <authorList>
            <person name="Franco M.E.E."/>
            <person name="Wisecaver J.H."/>
            <person name="Arnold A.E."/>
            <person name="Ju Y.M."/>
            <person name="Slot J.C."/>
            <person name="Ahrendt S."/>
            <person name="Moore L.P."/>
            <person name="Eastman K.E."/>
            <person name="Scott K."/>
            <person name="Konkel Z."/>
            <person name="Mondo S.J."/>
            <person name="Kuo A."/>
            <person name="Hayes R.D."/>
            <person name="Haridas S."/>
            <person name="Andreopoulos B."/>
            <person name="Riley R."/>
            <person name="LaButti K."/>
            <person name="Pangilinan J."/>
            <person name="Lipzen A."/>
            <person name="Amirebrahimi M."/>
            <person name="Yan J."/>
            <person name="Adam C."/>
            <person name="Keymanesh K."/>
            <person name="Ng V."/>
            <person name="Louie K."/>
            <person name="Northen T."/>
            <person name="Drula E."/>
            <person name="Henrissat B."/>
            <person name="Hsieh H.M."/>
            <person name="Youens-Clark K."/>
            <person name="Lutzoni F."/>
            <person name="Miadlikowska J."/>
            <person name="Eastwood D.C."/>
            <person name="Hamelin R.C."/>
            <person name="Grigoriev I.V."/>
            <person name="U'Ren J.M."/>
        </authorList>
    </citation>
    <scope>NUCLEOTIDE SEQUENCE [LARGE SCALE GENOMIC DNA]</scope>
    <source>
        <strain evidence="1 2">CBS 119005</strain>
    </source>
</reference>
<dbReference type="Proteomes" id="UP001497700">
    <property type="component" value="Unassembled WGS sequence"/>
</dbReference>
<sequence>MPPKKKGNKKAADDWEADLGESIVPTNGDATAPAEPEENEEDEAPAGGLMAMMKKNREKRKKKGLSENFVDDKDKDASGADPAADVAAKAAQEATMDDEFALPEKKGKGGKQNKQAQSKPAAATAGADDDEETGEGGRILTKAEKEKLKKEREKQRKREQAAKKKTTTPAPAPKAEPAKPVVEEKQEAPAPTAAAAEAAGKKGKKLPPHLLAIQKQQEALKQQREESERLAAEEKARAEEQDRQEQEENKRREEEKARRKQKEKEKIEQLKKEGKFLTKAQREEKARNERKLQQMIAAGIKVGPSEDGSEEKKKKIVYDSKKRSKKSDQKADEEKALAEAAERARLQAEVAAKEAEEKAAKEAAEAKAAKEKQQEESDIEEDWEAAATAVTEDVKDSWDADSDEEAKAKAARSAKGLPSRRKAESEESDSEDESSEDEARTAAQLAEAQRKKEAADRREKAHQAALAARSKDNLRSPICCILGHVDTGKTKLLDKIRQTNVQEGEAGGITQQIGATYFPVDAIKQKTAVVNPEGKFEFKVPGLLIIDTPGHESFSNLRSRGSSLCNIAILVVDIMHGLEPQTLESMKLLRDRKTPFIVALNKIDRLYGWKKVDNNGFQESLALQSKGVQNEFKNRLDQTKLAFSEQGFNAELYYENRSMTRFVSLVPTSAHTGEGIPDMLKLIVQLTQERMVGSLMYLSEVQATVLEVKAIEGFGMTIDVILSNGILREGDRIVVCGVEGAITTNIRALLTPAIMKELRVKSQYVHNKEVKAAMGVKISAPGLEGAIAGSRLLVVGPDDDEEDLEEEVESDLNKLFSRVATTGRGVSVQASTLGSLEALLDFLKDCKIPVANVGIGPVFKRDVVQTATMLEKSPDFAVMLCFDVKIDKEAQAYAEENGIKIFTADIIYHLFDAFTKHMDEQLEKKKEESKMLAVFPCVLNTVAVFNKTSPIVIGVDVVEGNLRVNTPIAVVKPNPTTGAKEVISLGRVTSIERDHKQIPICKKGQPSVAVKIEMGGHQPTYGRQLEEKDSLYSLISRASIDTLKEFYRKEVSNDEWQLIIKLKPLFDIN</sequence>